<feature type="region of interest" description="Disordered" evidence="16">
    <location>
        <begin position="432"/>
        <end position="464"/>
    </location>
</feature>
<feature type="compositionally biased region" description="Gly residues" evidence="16">
    <location>
        <begin position="502"/>
        <end position="516"/>
    </location>
</feature>
<feature type="compositionally biased region" description="Low complexity" evidence="16">
    <location>
        <begin position="909"/>
        <end position="921"/>
    </location>
</feature>
<dbReference type="InterPro" id="IPR008598">
    <property type="entry name" value="Di19_Zn-bd"/>
</dbReference>
<keyword evidence="6" id="KW-0328">Glycosyltransferase</keyword>
<dbReference type="PROSITE" id="PS01357">
    <property type="entry name" value="ZF_ZZ_1"/>
    <property type="match status" value="1"/>
</dbReference>
<evidence type="ECO:0000256" key="14">
    <source>
        <dbReference type="ARBA" id="ARBA00023034"/>
    </source>
</evidence>
<dbReference type="Pfam" id="PF05605">
    <property type="entry name" value="zf-Di19"/>
    <property type="match status" value="1"/>
</dbReference>
<keyword evidence="19" id="KW-1185">Reference proteome</keyword>
<evidence type="ECO:0000256" key="13">
    <source>
        <dbReference type="ARBA" id="ARBA00022989"/>
    </source>
</evidence>
<dbReference type="GO" id="GO:0010646">
    <property type="term" value="P:regulation of cell communication"/>
    <property type="evidence" value="ECO:0007669"/>
    <property type="project" value="UniProtKB-ARBA"/>
</dbReference>
<comment type="subcellular location">
    <subcellularLocation>
        <location evidence="2">Golgi apparatus membrane</location>
        <topology evidence="2">Single-pass type II membrane protein</topology>
    </subcellularLocation>
</comment>
<evidence type="ECO:0000256" key="6">
    <source>
        <dbReference type="ARBA" id="ARBA00022676"/>
    </source>
</evidence>
<feature type="domain" description="ZZ-type" evidence="17">
    <location>
        <begin position="4"/>
        <end position="60"/>
    </location>
</feature>
<feature type="compositionally biased region" description="Basic and acidic residues" evidence="16">
    <location>
        <begin position="611"/>
        <end position="626"/>
    </location>
</feature>
<keyword evidence="10" id="KW-0863">Zinc-finger</keyword>
<dbReference type="PANTHER" id="PTHR12268:SF13">
    <property type="entry name" value="E3 UBIQUITIN-PROTEIN LIGASE KCMF1"/>
    <property type="match status" value="1"/>
</dbReference>
<comment type="similarity">
    <text evidence="3">Belongs to the glycosyltransferase 31 family.</text>
</comment>
<keyword evidence="9" id="KW-0479">Metal-binding</keyword>
<evidence type="ECO:0000256" key="15">
    <source>
        <dbReference type="ARBA" id="ARBA00023136"/>
    </source>
</evidence>
<dbReference type="Gene3D" id="3.90.550.50">
    <property type="match status" value="1"/>
</dbReference>
<dbReference type="InterPro" id="IPR000433">
    <property type="entry name" value="Znf_ZZ"/>
</dbReference>
<dbReference type="GO" id="GO:0061630">
    <property type="term" value="F:ubiquitin protein ligase activity"/>
    <property type="evidence" value="ECO:0007669"/>
    <property type="project" value="UniProtKB-EC"/>
</dbReference>
<keyword evidence="12" id="KW-0735">Signal-anchor</keyword>
<feature type="compositionally biased region" description="Polar residues" evidence="16">
    <location>
        <begin position="276"/>
        <end position="296"/>
    </location>
</feature>
<proteinExistence type="inferred from homology"/>
<evidence type="ECO:0000259" key="17">
    <source>
        <dbReference type="PROSITE" id="PS50135"/>
    </source>
</evidence>
<evidence type="ECO:0000256" key="3">
    <source>
        <dbReference type="ARBA" id="ARBA00008661"/>
    </source>
</evidence>
<evidence type="ECO:0000256" key="5">
    <source>
        <dbReference type="ARBA" id="ARBA00012483"/>
    </source>
</evidence>
<keyword evidence="11" id="KW-0862">Zinc</keyword>
<keyword evidence="14" id="KW-0333">Golgi apparatus</keyword>
<dbReference type="GO" id="GO:0000139">
    <property type="term" value="C:Golgi membrane"/>
    <property type="evidence" value="ECO:0007669"/>
    <property type="project" value="UniProtKB-SubCell"/>
</dbReference>
<feature type="compositionally biased region" description="Low complexity" evidence="16">
    <location>
        <begin position="258"/>
        <end position="275"/>
    </location>
</feature>
<comment type="catalytic activity">
    <reaction evidence="1">
        <text>S-ubiquitinyl-[E2 ubiquitin-conjugating enzyme]-L-cysteine + [acceptor protein]-L-lysine = [E2 ubiquitin-conjugating enzyme]-L-cysteine + N(6)-ubiquitinyl-[acceptor protein]-L-lysine.</text>
        <dbReference type="EC" id="2.3.2.27"/>
    </reaction>
</comment>
<dbReference type="GO" id="GO:0016758">
    <property type="term" value="F:hexosyltransferase activity"/>
    <property type="evidence" value="ECO:0007669"/>
    <property type="project" value="InterPro"/>
</dbReference>
<feature type="compositionally biased region" description="Low complexity" evidence="16">
    <location>
        <begin position="627"/>
        <end position="639"/>
    </location>
</feature>
<dbReference type="InterPro" id="IPR002659">
    <property type="entry name" value="Glyco_trans_31"/>
</dbReference>
<evidence type="ECO:0000256" key="16">
    <source>
        <dbReference type="SAM" id="MobiDB-lite"/>
    </source>
</evidence>
<feature type="compositionally biased region" description="Low complexity" evidence="16">
    <location>
        <begin position="534"/>
        <end position="549"/>
    </location>
</feature>
<feature type="region of interest" description="Disordered" evidence="16">
    <location>
        <begin position="603"/>
        <end position="642"/>
    </location>
</feature>
<dbReference type="PROSITE" id="PS50135">
    <property type="entry name" value="ZF_ZZ_2"/>
    <property type="match status" value="1"/>
</dbReference>
<evidence type="ECO:0000256" key="8">
    <source>
        <dbReference type="ARBA" id="ARBA00022692"/>
    </source>
</evidence>
<dbReference type="SUPFAM" id="SSF57850">
    <property type="entry name" value="RING/U-box"/>
    <property type="match status" value="1"/>
</dbReference>
<accession>A0A182FQ58</accession>
<reference evidence="18" key="2">
    <citation type="submission" date="2022-08" db="UniProtKB">
        <authorList>
            <consortium name="EnsemblMetazoa"/>
        </authorList>
    </citation>
    <scope>IDENTIFICATION</scope>
    <source>
        <strain evidence="18">STECLA/ALBI9_A</strain>
    </source>
</reference>
<sequence>MSRHEGVSCDSCLKSNFRGRRYKCLICYDYDLCANCYEEGATTTRHSADHPMQCILTQSDFELYYGGEVLPPDQPQSFTCPYCKRMGLSDAALLEHVSAEHNDTGLEVVCPVCAALPGGEPNFVTDDFARHLSLEHRSGSRDLISFLISFSKQSIRHGGVRRMPHSGRALGGPRSRRSNMHFSSSGGGLSTLSPSGRESVDPIAELLQQLSNVRRGGAPQPSQLHQLHMQIQLERQQVTAARQQLERLPRRSQQQQPTVVSSASASNATGVNNNAIGSGSTQTSHNSNHTIITLNAGSGGGGRDAPIASASSSTSMPIPIGLVGVSNILGPIGGGSAGGQPGGSGTSSQQQQHQHQQQQQQQQQQSQFLMARFMAPTMDEAEQAQLERDRADRSQFVQALMLSTIANLQAFNKSSSSTADEELSEELSSLNLGVEHTGGGGGGSTVNSSIKRPATDDVSEEGQQHEVGGAMMENNGSNCGGGAGGNCDSYKLGADSHDSVQGRGGSGGKSAIGKGGQASAKPGAGGATERRPSSRQTPPSSGGSNAAAAKARELKQANAASNTSTSRQQHHVPDTSKMHSSNLVHLEWNERLDSVVSIDHTSLPQRHHHQLHQEGGHSDVYRRLQDNDGGSSSSTSNDTECTTLLDDSCRKHERLYDFVSASELRHRGGHNGCSKSKVFFFVTALFVFFTILVANLPFNNDHGRVGTIAGWGLNTSRQTVNYVLPHENTTVIEPLSVCMAEEPRTGLSEESEKVFLLIVVCSSAANFEARQTIRQTWGNVRDFNYGQFRVLQERLRGEYLDPKPSVRQTLKEYIVMPTGGDDLPSKEEPPTPDSSKRNASQPHATSDNPKLLANSNFNIKVLFLVGQSESDYAHQRQRTGQPMVGTGASTSEGGTRSDSTPVNGVKPVSQPLSSEPSSLSSGNERFGTMRSLFPHAEDMVDPAFNALPPVIDELQLRILNESETYGDILQESFIDSYNNLTLKTIMMLKWVTNNCDGKEYSRNSKDHRPDFGGGKAVLQFQMESREFTNDIYARMLVYVHGAELWKGKGIEKRLEPGQDVVSFTISKPTKSGTSVIERFRGSIPKGEGRFLEFNVTAMVHEWFTERDQDPAPRITKYVILEPVNELSRELLVTMKFLMKCDDDTFVNVPNLVHVLLGGTVPLYKAAISFYDTNSVAVKSAKNRLVIEGNHLLTGFLFCEAKPIGDTSSKWYSPAYMYGKEVYPKYLSGTAYLMNFEVAKLLYRGSLSTPIFHLEDVYLTGIVADRVKVRRRHHPLFFYSYTKDLCALRGMISQHQLQPSEIRTAYDYVTNASIVCPTPDKHLTVGQLKLQQRKKCQ</sequence>
<evidence type="ECO:0000256" key="10">
    <source>
        <dbReference type="ARBA" id="ARBA00022771"/>
    </source>
</evidence>
<dbReference type="Gene3D" id="3.30.60.90">
    <property type="match status" value="1"/>
</dbReference>
<comment type="similarity">
    <text evidence="4">Belongs to the KCMF1 family.</text>
</comment>
<organism evidence="18 19">
    <name type="scientific">Anopheles albimanus</name>
    <name type="common">New world malaria mosquito</name>
    <dbReference type="NCBI Taxonomy" id="7167"/>
    <lineage>
        <taxon>Eukaryota</taxon>
        <taxon>Metazoa</taxon>
        <taxon>Ecdysozoa</taxon>
        <taxon>Arthropoda</taxon>
        <taxon>Hexapoda</taxon>
        <taxon>Insecta</taxon>
        <taxon>Pterygota</taxon>
        <taxon>Neoptera</taxon>
        <taxon>Endopterygota</taxon>
        <taxon>Diptera</taxon>
        <taxon>Nematocera</taxon>
        <taxon>Culicoidea</taxon>
        <taxon>Culicidae</taxon>
        <taxon>Anophelinae</taxon>
        <taxon>Anopheles</taxon>
    </lineage>
</organism>
<dbReference type="PANTHER" id="PTHR12268">
    <property type="entry name" value="E3 UBIQUITIN-PROTEIN LIGASE KCMF1"/>
    <property type="match status" value="1"/>
</dbReference>
<dbReference type="VEuPathDB" id="VectorBase:AALB20_027938"/>
<evidence type="ECO:0000256" key="2">
    <source>
        <dbReference type="ARBA" id="ARBA00004323"/>
    </source>
</evidence>
<protein>
    <recommendedName>
        <fullName evidence="5">RING-type E3 ubiquitin transferase</fullName>
        <ecNumber evidence="5">2.3.2.27</ecNumber>
    </recommendedName>
</protein>
<dbReference type="GO" id="GO:0045202">
    <property type="term" value="C:synapse"/>
    <property type="evidence" value="ECO:0007669"/>
    <property type="project" value="GOC"/>
</dbReference>
<feature type="region of interest" description="Disordered" evidence="16">
    <location>
        <begin position="332"/>
        <end position="366"/>
    </location>
</feature>
<dbReference type="GO" id="GO:0005886">
    <property type="term" value="C:plasma membrane"/>
    <property type="evidence" value="ECO:0007669"/>
    <property type="project" value="TreeGrafter"/>
</dbReference>
<evidence type="ECO:0000256" key="9">
    <source>
        <dbReference type="ARBA" id="ARBA00022723"/>
    </source>
</evidence>
<keyword evidence="8" id="KW-0812">Transmembrane</keyword>
<evidence type="ECO:0000256" key="1">
    <source>
        <dbReference type="ARBA" id="ARBA00000900"/>
    </source>
</evidence>
<evidence type="ECO:0000256" key="7">
    <source>
        <dbReference type="ARBA" id="ARBA00022679"/>
    </source>
</evidence>
<evidence type="ECO:0000256" key="12">
    <source>
        <dbReference type="ARBA" id="ARBA00022968"/>
    </source>
</evidence>
<feature type="region of interest" description="Disordered" evidence="16">
    <location>
        <begin position="498"/>
        <end position="579"/>
    </location>
</feature>
<dbReference type="EC" id="2.3.2.27" evidence="5"/>
<evidence type="ECO:0000256" key="4">
    <source>
        <dbReference type="ARBA" id="ARBA00010938"/>
    </source>
</evidence>
<evidence type="ECO:0000313" key="18">
    <source>
        <dbReference type="EnsemblMetazoa" id="AALB008677-PA"/>
    </source>
</evidence>
<keyword evidence="15" id="KW-0472">Membrane</keyword>
<dbReference type="Pfam" id="PF00569">
    <property type="entry name" value="ZZ"/>
    <property type="match status" value="1"/>
</dbReference>
<dbReference type="CDD" id="cd02338">
    <property type="entry name" value="ZZ_PCMF_like"/>
    <property type="match status" value="1"/>
</dbReference>
<dbReference type="GO" id="GO:0099536">
    <property type="term" value="P:synaptic signaling"/>
    <property type="evidence" value="ECO:0007669"/>
    <property type="project" value="TreeGrafter"/>
</dbReference>
<reference evidence="18 19" key="1">
    <citation type="journal article" date="2017" name="G3 (Bethesda)">
        <title>The Physical Genome Mapping of Anopheles albimanus Corrected Scaffold Misassemblies and Identified Interarm Rearrangements in Genus Anopheles.</title>
        <authorList>
            <person name="Artemov G.N."/>
            <person name="Peery A.N."/>
            <person name="Jiang X."/>
            <person name="Tu Z."/>
            <person name="Stegniy V.N."/>
            <person name="Sharakhova M.V."/>
            <person name="Sharakhov I.V."/>
        </authorList>
    </citation>
    <scope>NUCLEOTIDE SEQUENCE [LARGE SCALE GENOMIC DNA]</scope>
    <source>
        <strain evidence="18 19">ALBI9_A</strain>
    </source>
</reference>
<evidence type="ECO:0000256" key="11">
    <source>
        <dbReference type="ARBA" id="ARBA00022833"/>
    </source>
</evidence>
<dbReference type="Pfam" id="PF01762">
    <property type="entry name" value="Galactosyl_T"/>
    <property type="match status" value="2"/>
</dbReference>
<feature type="compositionally biased region" description="Gly residues" evidence="16">
    <location>
        <begin position="332"/>
        <end position="345"/>
    </location>
</feature>
<dbReference type="EnsemblMetazoa" id="AALB008677-RA">
    <property type="protein sequence ID" value="AALB008677-PA"/>
    <property type="gene ID" value="AALB008677"/>
</dbReference>
<dbReference type="STRING" id="7167.A0A182FQ58"/>
<feature type="region of interest" description="Disordered" evidence="16">
    <location>
        <begin position="242"/>
        <end position="313"/>
    </location>
</feature>
<dbReference type="VEuPathDB" id="VectorBase:AALB008677"/>
<evidence type="ECO:0000313" key="19">
    <source>
        <dbReference type="Proteomes" id="UP000069272"/>
    </source>
</evidence>
<feature type="compositionally biased region" description="Polar residues" evidence="16">
    <location>
        <begin position="887"/>
        <end position="902"/>
    </location>
</feature>
<keyword evidence="7" id="KW-0808">Transferase</keyword>
<dbReference type="GO" id="GO:0023051">
    <property type="term" value="P:regulation of signaling"/>
    <property type="evidence" value="ECO:0007669"/>
    <property type="project" value="UniProtKB-ARBA"/>
</dbReference>
<feature type="compositionally biased region" description="Low complexity" evidence="16">
    <location>
        <begin position="346"/>
        <end position="366"/>
    </location>
</feature>
<dbReference type="VEuPathDB" id="VectorBase:AALB20_035686"/>
<dbReference type="GO" id="GO:0008270">
    <property type="term" value="F:zinc ion binding"/>
    <property type="evidence" value="ECO:0007669"/>
    <property type="project" value="UniProtKB-KW"/>
</dbReference>
<dbReference type="InterPro" id="IPR050774">
    <property type="entry name" value="KCMF1/Dystrophin"/>
</dbReference>
<keyword evidence="13" id="KW-1133">Transmembrane helix</keyword>
<dbReference type="InterPro" id="IPR043145">
    <property type="entry name" value="Znf_ZZ_sf"/>
</dbReference>
<feature type="region of interest" description="Disordered" evidence="16">
    <location>
        <begin position="816"/>
        <end position="851"/>
    </location>
</feature>
<feature type="compositionally biased region" description="Polar residues" evidence="16">
    <location>
        <begin position="837"/>
        <end position="851"/>
    </location>
</feature>
<name>A0A182FQ58_ANOAL</name>
<feature type="region of interest" description="Disordered" evidence="16">
    <location>
        <begin position="873"/>
        <end position="926"/>
    </location>
</feature>
<dbReference type="Proteomes" id="UP000069272">
    <property type="component" value="Chromosome 2R"/>
</dbReference>
<dbReference type="SMART" id="SM00291">
    <property type="entry name" value="ZnF_ZZ"/>
    <property type="match status" value="1"/>
</dbReference>
<feature type="region of interest" description="Disordered" evidence="16">
    <location>
        <begin position="157"/>
        <end position="197"/>
    </location>
</feature>